<reference evidence="2 3" key="1">
    <citation type="journal article" date="2016" name="Nat. Commun.">
        <title>Extremotolerant tardigrade genome and improved radiotolerance of human cultured cells by tardigrade-unique protein.</title>
        <authorList>
            <person name="Hashimoto T."/>
            <person name="Horikawa D.D."/>
            <person name="Saito Y."/>
            <person name="Kuwahara H."/>
            <person name="Kozuka-Hata H."/>
            <person name="Shin-I T."/>
            <person name="Minakuchi Y."/>
            <person name="Ohishi K."/>
            <person name="Motoyama A."/>
            <person name="Aizu T."/>
            <person name="Enomoto A."/>
            <person name="Kondo K."/>
            <person name="Tanaka S."/>
            <person name="Hara Y."/>
            <person name="Koshikawa S."/>
            <person name="Sagara H."/>
            <person name="Miura T."/>
            <person name="Yokobori S."/>
            <person name="Miyagawa K."/>
            <person name="Suzuki Y."/>
            <person name="Kubo T."/>
            <person name="Oyama M."/>
            <person name="Kohara Y."/>
            <person name="Fujiyama A."/>
            <person name="Arakawa K."/>
            <person name="Katayama T."/>
            <person name="Toyoda A."/>
            <person name="Kunieda T."/>
        </authorList>
    </citation>
    <scope>NUCLEOTIDE SEQUENCE [LARGE SCALE GENOMIC DNA]</scope>
    <source>
        <strain evidence="2 3">YOKOZUNA-1</strain>
    </source>
</reference>
<dbReference type="PANTHER" id="PTHR16266">
    <property type="entry name" value="WD REPEAT DOMAIN 9"/>
    <property type="match status" value="1"/>
</dbReference>
<comment type="caution">
    <text evidence="2">The sequence shown here is derived from an EMBL/GenBank/DDBJ whole genome shotgun (WGS) entry which is preliminary data.</text>
</comment>
<proteinExistence type="predicted"/>
<accession>A0A1D1VFA4</accession>
<sequence length="249" mass="28621">MMEEVVRSRTETQLRRNANPLPTKPLPKKAAPRKQSKPSVAAKKTPAGTDKTKKYTAELRGLKSKRKKKDSSGPKSLKTTVSSLNTSVWLRHTLPLRLPYCPQVGDRVYYYPWMHKLVYECIKKRRLATHKGVSEEAQQPWSTQQNLGFNTADHTKELFVVRSIKYEIITPRIKSSNRLAILKLDSLERTPQISITIHYQDVPGEGVFLVPKQLYDKCVKMYDAADSGKKLLNKRARVIFWNHGRLVPR</sequence>
<dbReference type="EMBL" id="BDGG01000005">
    <property type="protein sequence ID" value="GAU99475.1"/>
    <property type="molecule type" value="Genomic_DNA"/>
</dbReference>
<dbReference type="Proteomes" id="UP000186922">
    <property type="component" value="Unassembled WGS sequence"/>
</dbReference>
<feature type="region of interest" description="Disordered" evidence="1">
    <location>
        <begin position="1"/>
        <end position="79"/>
    </location>
</feature>
<name>A0A1D1VFA4_RAMVA</name>
<dbReference type="GO" id="GO:0006357">
    <property type="term" value="P:regulation of transcription by RNA polymerase II"/>
    <property type="evidence" value="ECO:0007669"/>
    <property type="project" value="TreeGrafter"/>
</dbReference>
<feature type="compositionally biased region" description="Basic and acidic residues" evidence="1">
    <location>
        <begin position="50"/>
        <end position="61"/>
    </location>
</feature>
<dbReference type="PANTHER" id="PTHR16266:SF17">
    <property type="entry name" value="BRWD3"/>
    <property type="match status" value="1"/>
</dbReference>
<dbReference type="GO" id="GO:0005634">
    <property type="term" value="C:nucleus"/>
    <property type="evidence" value="ECO:0007669"/>
    <property type="project" value="TreeGrafter"/>
</dbReference>
<evidence type="ECO:0000313" key="3">
    <source>
        <dbReference type="Proteomes" id="UP000186922"/>
    </source>
</evidence>
<keyword evidence="3" id="KW-1185">Reference proteome</keyword>
<dbReference type="AlphaFoldDB" id="A0A1D1VFA4"/>
<gene>
    <name evidence="2" type="primary">RvY_10475</name>
    <name evidence="2" type="synonym">RvY_10475.1</name>
    <name evidence="2" type="ORF">RvY_10475-1</name>
</gene>
<dbReference type="STRING" id="947166.A0A1D1VFA4"/>
<feature type="compositionally biased region" description="Basic residues" evidence="1">
    <location>
        <begin position="26"/>
        <end position="36"/>
    </location>
</feature>
<dbReference type="GO" id="GO:0008360">
    <property type="term" value="P:regulation of cell shape"/>
    <property type="evidence" value="ECO:0007669"/>
    <property type="project" value="TreeGrafter"/>
</dbReference>
<evidence type="ECO:0000313" key="2">
    <source>
        <dbReference type="EMBL" id="GAU99475.1"/>
    </source>
</evidence>
<organism evidence="2 3">
    <name type="scientific">Ramazzottius varieornatus</name>
    <name type="common">Water bear</name>
    <name type="synonym">Tardigrade</name>
    <dbReference type="NCBI Taxonomy" id="947166"/>
    <lineage>
        <taxon>Eukaryota</taxon>
        <taxon>Metazoa</taxon>
        <taxon>Ecdysozoa</taxon>
        <taxon>Tardigrada</taxon>
        <taxon>Eutardigrada</taxon>
        <taxon>Parachela</taxon>
        <taxon>Hypsibioidea</taxon>
        <taxon>Ramazzottiidae</taxon>
        <taxon>Ramazzottius</taxon>
    </lineage>
</organism>
<dbReference type="InterPro" id="IPR052060">
    <property type="entry name" value="Bromo_WD_repeat"/>
</dbReference>
<protein>
    <submittedName>
        <fullName evidence="2">Uncharacterized protein</fullName>
    </submittedName>
</protein>
<evidence type="ECO:0000256" key="1">
    <source>
        <dbReference type="SAM" id="MobiDB-lite"/>
    </source>
</evidence>
<dbReference type="GO" id="GO:0007010">
    <property type="term" value="P:cytoskeleton organization"/>
    <property type="evidence" value="ECO:0007669"/>
    <property type="project" value="TreeGrafter"/>
</dbReference>
<feature type="compositionally biased region" description="Basic and acidic residues" evidence="1">
    <location>
        <begin position="1"/>
        <end position="14"/>
    </location>
</feature>